<evidence type="ECO:0000313" key="1">
    <source>
        <dbReference type="EMBL" id="EAY25470.1"/>
    </source>
</evidence>
<proteinExistence type="predicted"/>
<comment type="caution">
    <text evidence="1">The sequence shown here is derived from an EMBL/GenBank/DDBJ whole genome shotgun (WGS) entry which is preliminary data.</text>
</comment>
<reference evidence="1 2" key="1">
    <citation type="submission" date="2007-01" db="EMBL/GenBank/DDBJ databases">
        <authorList>
            <person name="Haygood M."/>
            <person name="Podell S."/>
            <person name="Anderson C."/>
            <person name="Hopkinson B."/>
            <person name="Roe K."/>
            <person name="Barbeau K."/>
            <person name="Gaasterland T."/>
            <person name="Ferriera S."/>
            <person name="Johnson J."/>
            <person name="Kravitz S."/>
            <person name="Beeson K."/>
            <person name="Sutton G."/>
            <person name="Rogers Y.-H."/>
            <person name="Friedman R."/>
            <person name="Frazier M."/>
            <person name="Venter J.C."/>
        </authorList>
    </citation>
    <scope>NUCLEOTIDE SEQUENCE [LARGE SCALE GENOMIC DNA]</scope>
    <source>
        <strain evidence="1 2">ATCC 23134</strain>
    </source>
</reference>
<organism evidence="1 2">
    <name type="scientific">Microscilla marina ATCC 23134</name>
    <dbReference type="NCBI Taxonomy" id="313606"/>
    <lineage>
        <taxon>Bacteria</taxon>
        <taxon>Pseudomonadati</taxon>
        <taxon>Bacteroidota</taxon>
        <taxon>Cytophagia</taxon>
        <taxon>Cytophagales</taxon>
        <taxon>Microscillaceae</taxon>
        <taxon>Microscilla</taxon>
    </lineage>
</organism>
<gene>
    <name evidence="1" type="ORF">M23134_00824</name>
</gene>
<protein>
    <submittedName>
        <fullName evidence="1">Uncharacterized protein</fullName>
    </submittedName>
</protein>
<evidence type="ECO:0000313" key="2">
    <source>
        <dbReference type="Proteomes" id="UP000004095"/>
    </source>
</evidence>
<dbReference type="EMBL" id="AAWS01000048">
    <property type="protein sequence ID" value="EAY25470.1"/>
    <property type="molecule type" value="Genomic_DNA"/>
</dbReference>
<dbReference type="AlphaFoldDB" id="A1ZVY8"/>
<keyword evidence="2" id="KW-1185">Reference proteome</keyword>
<dbReference type="Proteomes" id="UP000004095">
    <property type="component" value="Unassembled WGS sequence"/>
</dbReference>
<accession>A1ZVY8</accession>
<sequence length="42" mass="5230">MVRKYRTSREVEHRGQAQHSMKSIGARQYFFWVRSYQLEWVP</sequence>
<name>A1ZVY8_MICM2</name>